<dbReference type="Proteomes" id="UP000740926">
    <property type="component" value="Unassembled WGS sequence"/>
</dbReference>
<dbReference type="GO" id="GO:0003746">
    <property type="term" value="F:translation elongation factor activity"/>
    <property type="evidence" value="ECO:0007669"/>
    <property type="project" value="UniProtKB-KW"/>
</dbReference>
<keyword evidence="3" id="KW-0648">Protein biosynthesis</keyword>
<dbReference type="InterPro" id="IPR027417">
    <property type="entry name" value="P-loop_NTPase"/>
</dbReference>
<evidence type="ECO:0000256" key="1">
    <source>
        <dbReference type="ARBA" id="ARBA00022741"/>
    </source>
</evidence>
<keyword evidence="1" id="KW-0547">Nucleotide-binding</keyword>
<dbReference type="EMBL" id="JAANIU010020308">
    <property type="protein sequence ID" value="KAG1523805.1"/>
    <property type="molecule type" value="Genomic_DNA"/>
</dbReference>
<dbReference type="Gene3D" id="2.40.30.10">
    <property type="entry name" value="Translation factors"/>
    <property type="match status" value="1"/>
</dbReference>
<keyword evidence="2" id="KW-0251">Elongation factor</keyword>
<comment type="caution">
    <text evidence="6">The sequence shown here is derived from an EMBL/GenBank/DDBJ whole genome shotgun (WGS) entry which is preliminary data.</text>
</comment>
<evidence type="ECO:0000256" key="2">
    <source>
        <dbReference type="ARBA" id="ARBA00022768"/>
    </source>
</evidence>
<organism evidence="6 7">
    <name type="scientific">Rhizopus delemar</name>
    <dbReference type="NCBI Taxonomy" id="936053"/>
    <lineage>
        <taxon>Eukaryota</taxon>
        <taxon>Fungi</taxon>
        <taxon>Fungi incertae sedis</taxon>
        <taxon>Mucoromycota</taxon>
        <taxon>Mucoromycotina</taxon>
        <taxon>Mucoromycetes</taxon>
        <taxon>Mucorales</taxon>
        <taxon>Mucorineae</taxon>
        <taxon>Rhizopodaceae</taxon>
        <taxon>Rhizopus</taxon>
    </lineage>
</organism>
<evidence type="ECO:0000313" key="6">
    <source>
        <dbReference type="EMBL" id="KAG1523805.1"/>
    </source>
</evidence>
<keyword evidence="7" id="KW-1185">Reference proteome</keyword>
<sequence>MLELVEMEMRDLLSEYGYDGENTPIIKGSALAALEGRDPEIGEDRVRELMEAVDAHIPTPIRDLDKPFLMPIEDVFSISGRGT</sequence>
<dbReference type="Gene3D" id="3.40.50.300">
    <property type="entry name" value="P-loop containing nucleotide triphosphate hydrolases"/>
    <property type="match status" value="1"/>
</dbReference>
<evidence type="ECO:0008006" key="8">
    <source>
        <dbReference type="Google" id="ProtNLM"/>
    </source>
</evidence>
<dbReference type="PANTHER" id="PTHR43721:SF36">
    <property type="entry name" value="ELONGATION FACTOR TU, MITOCHONDRIAL"/>
    <property type="match status" value="1"/>
</dbReference>
<keyword evidence="4" id="KW-0496">Mitochondrion</keyword>
<evidence type="ECO:0000256" key="5">
    <source>
        <dbReference type="ARBA" id="ARBA00023134"/>
    </source>
</evidence>
<dbReference type="GO" id="GO:0070125">
    <property type="term" value="P:mitochondrial translational elongation"/>
    <property type="evidence" value="ECO:0007669"/>
    <property type="project" value="TreeGrafter"/>
</dbReference>
<dbReference type="InterPro" id="IPR050055">
    <property type="entry name" value="EF-Tu_GTPase"/>
</dbReference>
<keyword evidence="5" id="KW-0342">GTP-binding</keyword>
<accession>A0A9P6XLX9</accession>
<dbReference type="AlphaFoldDB" id="A0A9P6XLX9"/>
<evidence type="ECO:0000313" key="7">
    <source>
        <dbReference type="Proteomes" id="UP000740926"/>
    </source>
</evidence>
<dbReference type="GO" id="GO:0005739">
    <property type="term" value="C:mitochondrion"/>
    <property type="evidence" value="ECO:0007669"/>
    <property type="project" value="TreeGrafter"/>
</dbReference>
<proteinExistence type="predicted"/>
<name>A0A9P6XLX9_9FUNG</name>
<evidence type="ECO:0000256" key="3">
    <source>
        <dbReference type="ARBA" id="ARBA00022917"/>
    </source>
</evidence>
<dbReference type="GO" id="GO:0005525">
    <property type="term" value="F:GTP binding"/>
    <property type="evidence" value="ECO:0007669"/>
    <property type="project" value="UniProtKB-KW"/>
</dbReference>
<gene>
    <name evidence="6" type="ORF">G6F50_018580</name>
</gene>
<evidence type="ECO:0000256" key="4">
    <source>
        <dbReference type="ARBA" id="ARBA00023128"/>
    </source>
</evidence>
<dbReference type="SUPFAM" id="SSF52540">
    <property type="entry name" value="P-loop containing nucleoside triphosphate hydrolases"/>
    <property type="match status" value="1"/>
</dbReference>
<reference evidence="6 7" key="1">
    <citation type="journal article" date="2020" name="Microb. Genom.">
        <title>Genetic diversity of clinical and environmental Mucorales isolates obtained from an investigation of mucormycosis cases among solid organ transplant recipients.</title>
        <authorList>
            <person name="Nguyen M.H."/>
            <person name="Kaul D."/>
            <person name="Muto C."/>
            <person name="Cheng S.J."/>
            <person name="Richter R.A."/>
            <person name="Bruno V.M."/>
            <person name="Liu G."/>
            <person name="Beyhan S."/>
            <person name="Sundermann A.J."/>
            <person name="Mounaud S."/>
            <person name="Pasculle A.W."/>
            <person name="Nierman W.C."/>
            <person name="Driscoll E."/>
            <person name="Cumbie R."/>
            <person name="Clancy C.J."/>
            <person name="Dupont C.L."/>
        </authorList>
    </citation>
    <scope>NUCLEOTIDE SEQUENCE [LARGE SCALE GENOMIC DNA]</scope>
    <source>
        <strain evidence="6 7">GL24</strain>
    </source>
</reference>
<protein>
    <recommendedName>
        <fullName evidence="8">Elongation factor Tu</fullName>
    </recommendedName>
</protein>
<dbReference type="PANTHER" id="PTHR43721">
    <property type="entry name" value="ELONGATION FACTOR TU-RELATED"/>
    <property type="match status" value="1"/>
</dbReference>